<reference evidence="4 5" key="1">
    <citation type="submission" date="2017-03" db="EMBL/GenBank/DDBJ databases">
        <authorList>
            <person name="Afonso C.L."/>
            <person name="Miller P.J."/>
            <person name="Scott M.A."/>
            <person name="Spackman E."/>
            <person name="Goraichik I."/>
            <person name="Dimitrov K.M."/>
            <person name="Suarez D.L."/>
            <person name="Swayne D.E."/>
        </authorList>
    </citation>
    <scope>NUCLEOTIDE SEQUENCE [LARGE SCALE GENOMIC DNA]</scope>
    <source>
        <strain evidence="4 5">CECT 8625</strain>
    </source>
</reference>
<dbReference type="InterPro" id="IPR036366">
    <property type="entry name" value="PGBDSf"/>
</dbReference>
<dbReference type="EMBL" id="FWFK01000007">
    <property type="protein sequence ID" value="SLN66953.1"/>
    <property type="molecule type" value="Genomic_DNA"/>
</dbReference>
<keyword evidence="5" id="KW-1185">Reference proteome</keyword>
<gene>
    <name evidence="4" type="ORF">ROJ8625_03413</name>
</gene>
<dbReference type="Pfam" id="PF01471">
    <property type="entry name" value="PG_binding_1"/>
    <property type="match status" value="2"/>
</dbReference>
<dbReference type="InterPro" id="IPR036365">
    <property type="entry name" value="PGBD-like_sf"/>
</dbReference>
<sequence length="551" mass="58931">MIRHVTAAALVAATVPVMALADGDALILANGEYQSVERLRGANRVLAAADPLSAQDFDVVTQVEGDSADMEEALGRFLAGLDADTDRVAVILSGRFVHSAAETYLLPVDAPLPLDPAAVMTGALPLSAVLGPLADHPGQAVLLLAEDEMEPLEDAAFLRAGLGRIDTPQGVSLVRGAPREIAELARRDLATPSRDFVAAVDDAGLELEGYAPPRLVFVEAGTAPADEAADTPPEPEAPEEDRGEARLWASVESRDDVAGYETYLSAYPDGPNAAAARDRLAELRDAPRRAAEAREAALDLDRDARRAVQQDLTALGRDTRGVDGIFGPGTRSAIRAWQEAEGREVTGYLTAAQIDRIGAAADRARAQAEAEAERADRALWQEIGPEPNAPALRRYLERFPDGIYAAQAQRRLDRLVEAARQRAAVRDRDAFEAAEQRDTVASYRDYLAEFPEGAYANRAESRIAALQGANDGRAAARAEESALGLPQAARALAEQRLAAAGVDPGRTDGVFDERTRRALRQYQQNRDLPVSGFLDNATAARLLAETIFGGR</sequence>
<dbReference type="OrthoDB" id="8092964at2"/>
<dbReference type="InterPro" id="IPR029030">
    <property type="entry name" value="Caspase-like_dom_sf"/>
</dbReference>
<dbReference type="Gene3D" id="1.10.101.10">
    <property type="entry name" value="PGBD-like superfamily/PGBD"/>
    <property type="match status" value="2"/>
</dbReference>
<dbReference type="AlphaFoldDB" id="A0A1X7A0C2"/>
<name>A0A1X7A0C2_9RHOB</name>
<keyword evidence="2" id="KW-0732">Signal</keyword>
<feature type="signal peptide" evidence="2">
    <location>
        <begin position="1"/>
        <end position="21"/>
    </location>
</feature>
<accession>A0A1X7A0C2</accession>
<dbReference type="SUPFAM" id="SSF52129">
    <property type="entry name" value="Caspase-like"/>
    <property type="match status" value="1"/>
</dbReference>
<evidence type="ECO:0000313" key="5">
    <source>
        <dbReference type="Proteomes" id="UP000193570"/>
    </source>
</evidence>
<evidence type="ECO:0000256" key="1">
    <source>
        <dbReference type="SAM" id="MobiDB-lite"/>
    </source>
</evidence>
<dbReference type="RefSeq" id="WP_085793097.1">
    <property type="nucleotide sequence ID" value="NZ_FWFK01000007.1"/>
</dbReference>
<feature type="region of interest" description="Disordered" evidence="1">
    <location>
        <begin position="224"/>
        <end position="244"/>
    </location>
</feature>
<dbReference type="SUPFAM" id="SSF47090">
    <property type="entry name" value="PGBD-like"/>
    <property type="match status" value="2"/>
</dbReference>
<organism evidence="4 5">
    <name type="scientific">Roseivivax jejudonensis</name>
    <dbReference type="NCBI Taxonomy" id="1529041"/>
    <lineage>
        <taxon>Bacteria</taxon>
        <taxon>Pseudomonadati</taxon>
        <taxon>Pseudomonadota</taxon>
        <taxon>Alphaproteobacteria</taxon>
        <taxon>Rhodobacterales</taxon>
        <taxon>Roseobacteraceae</taxon>
        <taxon>Roseivivax</taxon>
    </lineage>
</organism>
<dbReference type="Proteomes" id="UP000193570">
    <property type="component" value="Unassembled WGS sequence"/>
</dbReference>
<evidence type="ECO:0000259" key="3">
    <source>
        <dbReference type="Pfam" id="PF01471"/>
    </source>
</evidence>
<dbReference type="Gene3D" id="3.40.50.1460">
    <property type="match status" value="1"/>
</dbReference>
<proteinExistence type="predicted"/>
<feature type="domain" description="Peptidoglycan binding-like" evidence="3">
    <location>
        <begin position="302"/>
        <end position="356"/>
    </location>
</feature>
<evidence type="ECO:0000256" key="2">
    <source>
        <dbReference type="SAM" id="SignalP"/>
    </source>
</evidence>
<evidence type="ECO:0000313" key="4">
    <source>
        <dbReference type="EMBL" id="SLN66953.1"/>
    </source>
</evidence>
<dbReference type="InterPro" id="IPR002477">
    <property type="entry name" value="Peptidoglycan-bd-like"/>
</dbReference>
<protein>
    <submittedName>
        <fullName evidence="4">Putative peptidoglycan binding domain protein</fullName>
    </submittedName>
</protein>
<feature type="domain" description="Peptidoglycan binding-like" evidence="3">
    <location>
        <begin position="489"/>
        <end position="542"/>
    </location>
</feature>
<feature type="chain" id="PRO_5010874771" evidence="2">
    <location>
        <begin position="22"/>
        <end position="551"/>
    </location>
</feature>